<feature type="domain" description="CBP/p300-type HAT" evidence="13">
    <location>
        <begin position="293"/>
        <end position="680"/>
    </location>
</feature>
<dbReference type="PANTHER" id="PTHR13808:SF1">
    <property type="entry name" value="HISTONE ACETYLTRANSFERASE"/>
    <property type="match status" value="1"/>
</dbReference>
<evidence type="ECO:0000256" key="10">
    <source>
        <dbReference type="ARBA" id="ARBA00048017"/>
    </source>
</evidence>
<comment type="subcellular location">
    <subcellularLocation>
        <location evidence="2">Nucleus</location>
    </subcellularLocation>
</comment>
<evidence type="ECO:0000313" key="15">
    <source>
        <dbReference type="Proteomes" id="UP000481153"/>
    </source>
</evidence>
<dbReference type="InterPro" id="IPR013083">
    <property type="entry name" value="Znf_RING/FYVE/PHD"/>
</dbReference>
<keyword evidence="5" id="KW-0156">Chromatin regulator</keyword>
<dbReference type="GO" id="GO:0045944">
    <property type="term" value="P:positive regulation of transcription by RNA polymerase II"/>
    <property type="evidence" value="ECO:0007669"/>
    <property type="project" value="TreeGrafter"/>
</dbReference>
<dbReference type="Gene3D" id="1.20.920.10">
    <property type="entry name" value="Bromodomain-like"/>
    <property type="match status" value="1"/>
</dbReference>
<dbReference type="Pfam" id="PF08214">
    <property type="entry name" value="HAT_KAT11"/>
    <property type="match status" value="1"/>
</dbReference>
<comment type="function">
    <text evidence="1">Acetyltransferase enzyme. Acetylates histones, giving a specific tag for transcriptional activation.</text>
</comment>
<dbReference type="SUPFAM" id="SSF57850">
    <property type="entry name" value="RING/U-box"/>
    <property type="match status" value="1"/>
</dbReference>
<name>A0A6G0WS81_9STRA</name>
<evidence type="ECO:0000256" key="5">
    <source>
        <dbReference type="ARBA" id="ARBA00022853"/>
    </source>
</evidence>
<dbReference type="GO" id="GO:0005634">
    <property type="term" value="C:nucleus"/>
    <property type="evidence" value="ECO:0007669"/>
    <property type="project" value="UniProtKB-SubCell"/>
</dbReference>
<keyword evidence="8" id="KW-0804">Transcription</keyword>
<evidence type="ECO:0000313" key="14">
    <source>
        <dbReference type="EMBL" id="KAF0730313.1"/>
    </source>
</evidence>
<dbReference type="InterPro" id="IPR011011">
    <property type="entry name" value="Znf_FYVE_PHD"/>
</dbReference>
<dbReference type="EMBL" id="VJMJ01000155">
    <property type="protein sequence ID" value="KAF0730313.1"/>
    <property type="molecule type" value="Genomic_DNA"/>
</dbReference>
<dbReference type="SUPFAM" id="SSF47370">
    <property type="entry name" value="Bromodomain"/>
    <property type="match status" value="1"/>
</dbReference>
<keyword evidence="6" id="KW-0805">Transcription regulation</keyword>
<protein>
    <recommendedName>
        <fullName evidence="3">histone acetyltransferase</fullName>
        <ecNumber evidence="3">2.3.1.48</ecNumber>
    </recommendedName>
</protein>
<dbReference type="GO" id="GO:0003713">
    <property type="term" value="F:transcription coactivator activity"/>
    <property type="evidence" value="ECO:0007669"/>
    <property type="project" value="TreeGrafter"/>
</dbReference>
<keyword evidence="4" id="KW-0808">Transferase</keyword>
<evidence type="ECO:0000256" key="3">
    <source>
        <dbReference type="ARBA" id="ARBA00013184"/>
    </source>
</evidence>
<keyword evidence="15" id="KW-1185">Reference proteome</keyword>
<accession>A0A6G0WS81</accession>
<keyword evidence="7 11" id="KW-0103">Bromodomain</keyword>
<dbReference type="AlphaFoldDB" id="A0A6G0WS81"/>
<dbReference type="SMART" id="SM01250">
    <property type="entry name" value="KAT11"/>
    <property type="match status" value="1"/>
</dbReference>
<dbReference type="PRINTS" id="PR00503">
    <property type="entry name" value="BROMODOMAIN"/>
</dbReference>
<evidence type="ECO:0000256" key="6">
    <source>
        <dbReference type="ARBA" id="ARBA00023015"/>
    </source>
</evidence>
<dbReference type="GO" id="GO:0004402">
    <property type="term" value="F:histone acetyltransferase activity"/>
    <property type="evidence" value="ECO:0007669"/>
    <property type="project" value="InterPro"/>
</dbReference>
<dbReference type="InterPro" id="IPR018359">
    <property type="entry name" value="Bromodomain_CS"/>
</dbReference>
<proteinExistence type="predicted"/>
<evidence type="ECO:0000259" key="12">
    <source>
        <dbReference type="PROSITE" id="PS50014"/>
    </source>
</evidence>
<evidence type="ECO:0000256" key="2">
    <source>
        <dbReference type="ARBA" id="ARBA00004123"/>
    </source>
</evidence>
<comment type="caution">
    <text evidence="14">The sequence shown here is derived from an EMBL/GenBank/DDBJ whole genome shotgun (WGS) entry which is preliminary data.</text>
</comment>
<dbReference type="Gene3D" id="3.30.40.10">
    <property type="entry name" value="Zinc/RING finger domain, C3HC4 (zinc finger)"/>
    <property type="match status" value="1"/>
</dbReference>
<reference evidence="14 15" key="1">
    <citation type="submission" date="2019-07" db="EMBL/GenBank/DDBJ databases">
        <title>Genomics analysis of Aphanomyces spp. identifies a new class of oomycete effector associated with host adaptation.</title>
        <authorList>
            <person name="Gaulin E."/>
        </authorList>
    </citation>
    <scope>NUCLEOTIDE SEQUENCE [LARGE SCALE GENOMIC DNA]</scope>
    <source>
        <strain evidence="14 15">ATCC 201684</strain>
    </source>
</reference>
<dbReference type="InterPro" id="IPR036427">
    <property type="entry name" value="Bromodomain-like_sf"/>
</dbReference>
<dbReference type="PROSITE" id="PS00633">
    <property type="entry name" value="BROMODOMAIN_1"/>
    <property type="match status" value="1"/>
</dbReference>
<evidence type="ECO:0000256" key="7">
    <source>
        <dbReference type="ARBA" id="ARBA00023117"/>
    </source>
</evidence>
<dbReference type="SMART" id="SM00297">
    <property type="entry name" value="BROMO"/>
    <property type="match status" value="1"/>
</dbReference>
<dbReference type="Pfam" id="PF00439">
    <property type="entry name" value="Bromodomain"/>
    <property type="match status" value="1"/>
</dbReference>
<dbReference type="VEuPathDB" id="FungiDB:AeMF1_018372"/>
<dbReference type="GO" id="GO:0031490">
    <property type="term" value="F:chromatin DNA binding"/>
    <property type="evidence" value="ECO:0007669"/>
    <property type="project" value="TreeGrafter"/>
</dbReference>
<dbReference type="PROSITE" id="PS51727">
    <property type="entry name" value="CBP_P300_HAT"/>
    <property type="match status" value="1"/>
</dbReference>
<dbReference type="PROSITE" id="PS50014">
    <property type="entry name" value="BROMODOMAIN_2"/>
    <property type="match status" value="1"/>
</dbReference>
<dbReference type="EC" id="2.3.1.48" evidence="3"/>
<dbReference type="Proteomes" id="UP000481153">
    <property type="component" value="Unassembled WGS sequence"/>
</dbReference>
<dbReference type="InterPro" id="IPR013178">
    <property type="entry name" value="Histone_AcTrfase_Rtt109/CBP"/>
</dbReference>
<evidence type="ECO:0000256" key="9">
    <source>
        <dbReference type="ARBA" id="ARBA00023242"/>
    </source>
</evidence>
<dbReference type="GO" id="GO:0000123">
    <property type="term" value="C:histone acetyltransferase complex"/>
    <property type="evidence" value="ECO:0007669"/>
    <property type="project" value="TreeGrafter"/>
</dbReference>
<gene>
    <name evidence="14" type="ORF">Ae201684_012312</name>
</gene>
<feature type="domain" description="Bromo" evidence="12">
    <location>
        <begin position="43"/>
        <end position="107"/>
    </location>
</feature>
<evidence type="ECO:0000256" key="8">
    <source>
        <dbReference type="ARBA" id="ARBA00023163"/>
    </source>
</evidence>
<dbReference type="InterPro" id="IPR001487">
    <property type="entry name" value="Bromodomain"/>
</dbReference>
<evidence type="ECO:0000256" key="1">
    <source>
        <dbReference type="ARBA" id="ARBA00002581"/>
    </source>
</evidence>
<comment type="catalytic activity">
    <reaction evidence="10">
        <text>L-lysyl-[protein] + acetyl-CoA = N(6)-acetyl-L-lysyl-[protein] + CoA + H(+)</text>
        <dbReference type="Rhea" id="RHEA:45948"/>
        <dbReference type="Rhea" id="RHEA-COMP:9752"/>
        <dbReference type="Rhea" id="RHEA-COMP:10731"/>
        <dbReference type="ChEBI" id="CHEBI:15378"/>
        <dbReference type="ChEBI" id="CHEBI:29969"/>
        <dbReference type="ChEBI" id="CHEBI:57287"/>
        <dbReference type="ChEBI" id="CHEBI:57288"/>
        <dbReference type="ChEBI" id="CHEBI:61930"/>
        <dbReference type="EC" id="2.3.1.48"/>
    </reaction>
</comment>
<sequence>MSVEQIEEHLRSLKVEGRLKKFRRFSVLLQKLMEHPRNCNGVFNSPVDPVAMNLPTYFTVISHPMDLGTIKKRMDSASYDTPDAFADDIRLVFENAMKFNNNNHWVHVNASILLNYFHECWAVDFEKTLLEETKASSHSCDVCYGQVCVACDQGCLELTVPFNQCFGNCGTTFRKGNTYFVTRDGTRMWCTKCRNKSVKEERILREDDECFGNPLLSRRNTMPTASEVEAWLVKTKCEVDVEPWVKCSVCELWMHQICVLFNPVEDAYDTANHFVCPHCQLKSRRLSSIPPSFLDCTSLPESELSQFLEARLADAAGDAVDSLCVRTMTFAAHESTLPNDVVEMFQFNARTLRQGYPDSGHLAVDVPNTLVHGTKTIFLFQKQHGVDVCLFAMYVQEYNDAVEYAPNRRSVYLAYIDSVRYMEPASIRTAVYHSILVSYFDYVRRRGFERVYIWSCPPQRSQSYVFWCHPLFQKTPGVEHLRLWYKRVLDAAQRRGIVAKWGSLYDRHFATVAEQLKKNAQKTDGNVILLSKQAASVATRRGSSSTCLVDKEMLLWPVQVPLFDGDFIPGELERIVRSLKAKNKPRRDTGSSEPIYLRDAFSAFVTAIKAMKDDLLEVDLAPLQGPPIAARDPPTKLPPFVGSRFAYHQMSSYASYQFDSLRRAKHSTMMLLHQMINANVPQCNSFCAECALLITHADHWFCRTCSHFALCDWCHAHHGPEHMHTLYRGLDDMEGS</sequence>
<dbReference type="SUPFAM" id="SSF57903">
    <property type="entry name" value="FYVE/PHD zinc finger"/>
    <property type="match status" value="1"/>
</dbReference>
<evidence type="ECO:0000256" key="4">
    <source>
        <dbReference type="ARBA" id="ARBA00022679"/>
    </source>
</evidence>
<dbReference type="InterPro" id="IPR031162">
    <property type="entry name" value="CBP_P300_HAT"/>
</dbReference>
<dbReference type="GO" id="GO:0005667">
    <property type="term" value="C:transcription regulator complex"/>
    <property type="evidence" value="ECO:0007669"/>
    <property type="project" value="TreeGrafter"/>
</dbReference>
<organism evidence="14 15">
    <name type="scientific">Aphanomyces euteiches</name>
    <dbReference type="NCBI Taxonomy" id="100861"/>
    <lineage>
        <taxon>Eukaryota</taxon>
        <taxon>Sar</taxon>
        <taxon>Stramenopiles</taxon>
        <taxon>Oomycota</taxon>
        <taxon>Saprolegniomycetes</taxon>
        <taxon>Saprolegniales</taxon>
        <taxon>Verrucalvaceae</taxon>
        <taxon>Aphanomyces</taxon>
    </lineage>
</organism>
<keyword evidence="9" id="KW-0539">Nucleus</keyword>
<dbReference type="PANTHER" id="PTHR13808">
    <property type="entry name" value="CBP/P300-RELATED"/>
    <property type="match status" value="1"/>
</dbReference>
<evidence type="ECO:0000259" key="13">
    <source>
        <dbReference type="PROSITE" id="PS51727"/>
    </source>
</evidence>
<evidence type="ECO:0000256" key="11">
    <source>
        <dbReference type="PROSITE-ProRule" id="PRU00035"/>
    </source>
</evidence>